<dbReference type="SMART" id="SM00028">
    <property type="entry name" value="TPR"/>
    <property type="match status" value="4"/>
</dbReference>
<dbReference type="SUPFAM" id="SSF48452">
    <property type="entry name" value="TPR-like"/>
    <property type="match status" value="1"/>
</dbReference>
<dbReference type="EMBL" id="JAQMWT010000454">
    <property type="protein sequence ID" value="KAJ8601080.1"/>
    <property type="molecule type" value="Genomic_DNA"/>
</dbReference>
<sequence length="384" mass="42927">MKDYYLRTGQQVDANRWVVRACGAGYEVMRLPGGHREFLTFDTSRADILLRAGRHPNICGLRAVVRVDGVPCLITDFPEPREPREVAAGLAHLFDRGIFPTAQSRLRRVVVLDVVPEEESRRRWDAMGVAPTMIPSKAEPWDEAVFKGNVGVVLRREDLVRESLELGADRAIGLNNLATILEGRGQLREAKELYEEAIGIRPHPEFVRNLTCLLNGMSLLQSAKGEYESALLLRRKCLDLERRHGLPVGASLNNLGLLFAAQGRFEEAIPFCREAMAENPKMESRIETTASLLLHLGRAKEAFDLRPSLHPEALGAALAEEGDYEKAADVYTNALRENESPRLLHALALLFRRAGRDDDARPLLERALEIKRSPIVTPDHTPSK</sequence>
<keyword evidence="5" id="KW-1185">Reference proteome</keyword>
<evidence type="ECO:0008006" key="6">
    <source>
        <dbReference type="Google" id="ProtNLM"/>
    </source>
</evidence>
<reference evidence="4" key="1">
    <citation type="submission" date="2023-01" db="EMBL/GenBank/DDBJ databases">
        <title>Metagenome sequencing of chrysophaentin producing Chrysophaeum taylorii.</title>
        <authorList>
            <person name="Davison J."/>
            <person name="Bewley C."/>
        </authorList>
    </citation>
    <scope>NUCLEOTIDE SEQUENCE</scope>
    <source>
        <strain evidence="4">NIES-1699</strain>
    </source>
</reference>
<evidence type="ECO:0000256" key="1">
    <source>
        <dbReference type="ARBA" id="ARBA00022737"/>
    </source>
</evidence>
<feature type="repeat" description="TPR" evidence="3">
    <location>
        <begin position="171"/>
        <end position="204"/>
    </location>
</feature>
<evidence type="ECO:0000313" key="4">
    <source>
        <dbReference type="EMBL" id="KAJ8601080.1"/>
    </source>
</evidence>
<proteinExistence type="predicted"/>
<evidence type="ECO:0000313" key="5">
    <source>
        <dbReference type="Proteomes" id="UP001230188"/>
    </source>
</evidence>
<dbReference type="Pfam" id="PF13374">
    <property type="entry name" value="TPR_10"/>
    <property type="match status" value="2"/>
</dbReference>
<name>A0AAD7XM49_9STRA</name>
<dbReference type="PROSITE" id="PS50005">
    <property type="entry name" value="TPR"/>
    <property type="match status" value="2"/>
</dbReference>
<organism evidence="4 5">
    <name type="scientific">Chrysophaeum taylorii</name>
    <dbReference type="NCBI Taxonomy" id="2483200"/>
    <lineage>
        <taxon>Eukaryota</taxon>
        <taxon>Sar</taxon>
        <taxon>Stramenopiles</taxon>
        <taxon>Ochrophyta</taxon>
        <taxon>Pelagophyceae</taxon>
        <taxon>Pelagomonadales</taxon>
        <taxon>Pelagomonadaceae</taxon>
        <taxon>Chrysophaeum</taxon>
    </lineage>
</organism>
<evidence type="ECO:0000256" key="2">
    <source>
        <dbReference type="ARBA" id="ARBA00022803"/>
    </source>
</evidence>
<dbReference type="AlphaFoldDB" id="A0AAD7XM49"/>
<comment type="caution">
    <text evidence="4">The sequence shown here is derived from an EMBL/GenBank/DDBJ whole genome shotgun (WGS) entry which is preliminary data.</text>
</comment>
<dbReference type="Proteomes" id="UP001230188">
    <property type="component" value="Unassembled WGS sequence"/>
</dbReference>
<protein>
    <recommendedName>
        <fullName evidence="6">Tetratricopeptide repeat protein</fullName>
    </recommendedName>
</protein>
<accession>A0AAD7XM49</accession>
<feature type="repeat" description="TPR" evidence="3">
    <location>
        <begin position="249"/>
        <end position="282"/>
    </location>
</feature>
<dbReference type="Gene3D" id="1.25.40.10">
    <property type="entry name" value="Tetratricopeptide repeat domain"/>
    <property type="match status" value="2"/>
</dbReference>
<keyword evidence="2 3" id="KW-0802">TPR repeat</keyword>
<dbReference type="InterPro" id="IPR019734">
    <property type="entry name" value="TPR_rpt"/>
</dbReference>
<evidence type="ECO:0000256" key="3">
    <source>
        <dbReference type="PROSITE-ProRule" id="PRU00339"/>
    </source>
</evidence>
<gene>
    <name evidence="4" type="ORF">CTAYLR_008201</name>
</gene>
<dbReference type="PANTHER" id="PTHR45641:SF19">
    <property type="entry name" value="NEPHROCYSTIN-3"/>
    <property type="match status" value="1"/>
</dbReference>
<keyword evidence="1" id="KW-0677">Repeat</keyword>
<dbReference type="PANTHER" id="PTHR45641">
    <property type="entry name" value="TETRATRICOPEPTIDE REPEAT PROTEIN (AFU_ORTHOLOGUE AFUA_6G03870)"/>
    <property type="match status" value="1"/>
</dbReference>
<dbReference type="InterPro" id="IPR011990">
    <property type="entry name" value="TPR-like_helical_dom_sf"/>
</dbReference>
<dbReference type="Pfam" id="PF14559">
    <property type="entry name" value="TPR_19"/>
    <property type="match status" value="1"/>
</dbReference>